<feature type="non-terminal residue" evidence="1">
    <location>
        <position position="1"/>
    </location>
</feature>
<accession>A0A392V059</accession>
<evidence type="ECO:0000313" key="1">
    <source>
        <dbReference type="EMBL" id="MCI80355.1"/>
    </source>
</evidence>
<dbReference type="AlphaFoldDB" id="A0A392V059"/>
<dbReference type="Proteomes" id="UP000265520">
    <property type="component" value="Unassembled WGS sequence"/>
</dbReference>
<proteinExistence type="predicted"/>
<keyword evidence="2" id="KW-1185">Reference proteome</keyword>
<evidence type="ECO:0000313" key="2">
    <source>
        <dbReference type="Proteomes" id="UP000265520"/>
    </source>
</evidence>
<reference evidence="1 2" key="1">
    <citation type="journal article" date="2018" name="Front. Plant Sci.">
        <title>Red Clover (Trifolium pratense) and Zigzag Clover (T. medium) - A Picture of Genomic Similarities and Differences.</title>
        <authorList>
            <person name="Dluhosova J."/>
            <person name="Istvanek J."/>
            <person name="Nedelnik J."/>
            <person name="Repkova J."/>
        </authorList>
    </citation>
    <scope>NUCLEOTIDE SEQUENCE [LARGE SCALE GENOMIC DNA]</scope>
    <source>
        <strain evidence="2">cv. 10/8</strain>
        <tissue evidence="1">Leaf</tissue>
    </source>
</reference>
<dbReference type="EMBL" id="LXQA010994128">
    <property type="protein sequence ID" value="MCI80355.1"/>
    <property type="molecule type" value="Genomic_DNA"/>
</dbReference>
<protein>
    <submittedName>
        <fullName evidence="1">Uncharacterized protein</fullName>
    </submittedName>
</protein>
<comment type="caution">
    <text evidence="1">The sequence shown here is derived from an EMBL/GenBank/DDBJ whole genome shotgun (WGS) entry which is preliminary data.</text>
</comment>
<name>A0A392V059_9FABA</name>
<organism evidence="1 2">
    <name type="scientific">Trifolium medium</name>
    <dbReference type="NCBI Taxonomy" id="97028"/>
    <lineage>
        <taxon>Eukaryota</taxon>
        <taxon>Viridiplantae</taxon>
        <taxon>Streptophyta</taxon>
        <taxon>Embryophyta</taxon>
        <taxon>Tracheophyta</taxon>
        <taxon>Spermatophyta</taxon>
        <taxon>Magnoliopsida</taxon>
        <taxon>eudicotyledons</taxon>
        <taxon>Gunneridae</taxon>
        <taxon>Pentapetalae</taxon>
        <taxon>rosids</taxon>
        <taxon>fabids</taxon>
        <taxon>Fabales</taxon>
        <taxon>Fabaceae</taxon>
        <taxon>Papilionoideae</taxon>
        <taxon>50 kb inversion clade</taxon>
        <taxon>NPAAA clade</taxon>
        <taxon>Hologalegina</taxon>
        <taxon>IRL clade</taxon>
        <taxon>Trifolieae</taxon>
        <taxon>Trifolium</taxon>
    </lineage>
</organism>
<sequence length="57" mass="6340">LVARWRLAPFLRSPEVAGRGVGEGVASRRQSSPVLVFLLDLSSLPFARRDRATRAMF</sequence>